<keyword evidence="1" id="KW-0472">Membrane</keyword>
<evidence type="ECO:0000313" key="4">
    <source>
        <dbReference type="Proteomes" id="UP000201838"/>
    </source>
</evidence>
<dbReference type="RefSeq" id="WP_176440162.1">
    <property type="nucleotide sequence ID" value="NZ_FXXQ01000001.1"/>
</dbReference>
<reference evidence="3 4" key="1">
    <citation type="submission" date="2017-05" db="EMBL/GenBank/DDBJ databases">
        <authorList>
            <person name="Song R."/>
            <person name="Chenine A.L."/>
            <person name="Ruprecht R.M."/>
        </authorList>
    </citation>
    <scope>NUCLEOTIDE SEQUENCE [LARGE SCALE GENOMIC DNA]</scope>
    <source>
        <strain evidence="3 4">CECT 8489</strain>
    </source>
</reference>
<feature type="transmembrane region" description="Helical" evidence="1">
    <location>
        <begin position="161"/>
        <end position="182"/>
    </location>
</feature>
<feature type="transmembrane region" description="Helical" evidence="1">
    <location>
        <begin position="73"/>
        <end position="91"/>
    </location>
</feature>
<dbReference type="InterPro" id="IPR026841">
    <property type="entry name" value="Aur1/Ipt1"/>
</dbReference>
<gene>
    <name evidence="3" type="ORF">BOA8489_00141</name>
</gene>
<protein>
    <recommendedName>
        <fullName evidence="2">Inositolphosphotransferase Aur1/Ipt1 domain-containing protein</fullName>
    </recommendedName>
</protein>
<dbReference type="EMBL" id="FXXQ01000001">
    <property type="protein sequence ID" value="SMX22054.1"/>
    <property type="molecule type" value="Genomic_DNA"/>
</dbReference>
<evidence type="ECO:0000259" key="2">
    <source>
        <dbReference type="Pfam" id="PF14378"/>
    </source>
</evidence>
<dbReference type="AlphaFoldDB" id="A0A238IWJ0"/>
<feature type="transmembrane region" description="Helical" evidence="1">
    <location>
        <begin position="277"/>
        <end position="295"/>
    </location>
</feature>
<feature type="domain" description="Inositolphosphotransferase Aur1/Ipt1" evidence="2">
    <location>
        <begin position="106"/>
        <end position="294"/>
    </location>
</feature>
<keyword evidence="1" id="KW-0812">Transmembrane</keyword>
<dbReference type="Pfam" id="PF14378">
    <property type="entry name" value="PAP2_3"/>
    <property type="match status" value="1"/>
</dbReference>
<name>A0A238IWJ0_9RHOB</name>
<dbReference type="Proteomes" id="UP000201838">
    <property type="component" value="Unassembled WGS sequence"/>
</dbReference>
<keyword evidence="1" id="KW-1133">Transmembrane helix</keyword>
<evidence type="ECO:0000256" key="1">
    <source>
        <dbReference type="SAM" id="Phobius"/>
    </source>
</evidence>
<sequence>MRIYETGKFLNRSEVAFGAIAGLLSLLWPAVAISKSVNIEHGLTALAFALQVGLILLGIYMRIRHQSELFARFLIALGLYLIFVTSVANLIEMRFPVDALRLDPILQASDDFLSYNWSNSIVWLAAWPDVGNTLAIVYSTSLYQLVIVMAVLAFSGAGIPLYRYLATAAVSLFITVTIWMIWPSFGPAISQTIPNESNIEMTIVVDSSYQKEMLRRISEGPSSVPPTTTLGLIAFPSYHTVMMLLVIVYAWRTVAGWPLFLFNIPMLPAILLQGAHYIADVVAGLIVFLFSAWLAKKIVVKPARVKSPERL</sequence>
<feature type="transmembrane region" description="Helical" evidence="1">
    <location>
        <begin position="42"/>
        <end position="61"/>
    </location>
</feature>
<evidence type="ECO:0000313" key="3">
    <source>
        <dbReference type="EMBL" id="SMX22054.1"/>
    </source>
</evidence>
<keyword evidence="4" id="KW-1185">Reference proteome</keyword>
<dbReference type="GO" id="GO:0016020">
    <property type="term" value="C:membrane"/>
    <property type="evidence" value="ECO:0007669"/>
    <property type="project" value="UniProtKB-SubCell"/>
</dbReference>
<feature type="transmembrane region" description="Helical" evidence="1">
    <location>
        <begin position="254"/>
        <end position="271"/>
    </location>
</feature>
<feature type="transmembrane region" description="Helical" evidence="1">
    <location>
        <begin position="230"/>
        <end position="249"/>
    </location>
</feature>
<feature type="transmembrane region" description="Helical" evidence="1">
    <location>
        <begin position="135"/>
        <end position="154"/>
    </location>
</feature>
<accession>A0A238IWJ0</accession>
<proteinExistence type="predicted"/>
<organism evidence="3 4">
    <name type="scientific">Boseongicola aestuarii</name>
    <dbReference type="NCBI Taxonomy" id="1470561"/>
    <lineage>
        <taxon>Bacteria</taxon>
        <taxon>Pseudomonadati</taxon>
        <taxon>Pseudomonadota</taxon>
        <taxon>Alphaproteobacteria</taxon>
        <taxon>Rhodobacterales</taxon>
        <taxon>Paracoccaceae</taxon>
        <taxon>Boseongicola</taxon>
    </lineage>
</organism>